<dbReference type="Proteomes" id="UP000031876">
    <property type="component" value="Plasmid 2"/>
</dbReference>
<reference evidence="2" key="2">
    <citation type="submission" date="2019-07" db="EMBL/GenBank/DDBJ databases">
        <title>Phylogenomic Reclassification of ATCC Bacillus Strains and Various Taxa within the Genus Bacillus.</title>
        <authorList>
            <person name="Riojas M.A."/>
            <person name="Frank A.M."/>
            <person name="Fenn S.L."/>
            <person name="King S.P."/>
            <person name="Brower S.M."/>
            <person name="Hazbon M.H."/>
        </authorList>
    </citation>
    <scope>NUCLEOTIDE SEQUENCE</scope>
    <source>
        <strain evidence="2">ATCC 35646</strain>
    </source>
</reference>
<dbReference type="Pfam" id="PF08761">
    <property type="entry name" value="dUTPase_2"/>
    <property type="match status" value="1"/>
</dbReference>
<dbReference type="InterPro" id="IPR014871">
    <property type="entry name" value="dUTPase/dCTP_pyrophosphatase"/>
</dbReference>
<dbReference type="AlphaFoldDB" id="A0A0B5NQ82"/>
<sequence>MSQVVNLEELFALQKVLDTRIVLEHPIQEGEDRLGKKFLALSVELYEWINELPETFKYWSNKKNKYEESLKEYVDGLHFILSIGLELGFDTKQDIHVVYGTEFLGEESLVGSFHQKFMIFNTLVNKVYVYRDTEPNQHSHKAYVNMLSSYLKLGEEMGYKTEDVIIYYKHKNEVNHKRQTNNY</sequence>
<evidence type="ECO:0000313" key="5">
    <source>
        <dbReference type="Proteomes" id="UP000501107"/>
    </source>
</evidence>
<geneLocation type="plasmid" evidence="1 4">
    <name>2</name>
</geneLocation>
<name>A0A0B5NQ82_BACTU</name>
<dbReference type="EMBL" id="CP009334">
    <property type="protein sequence ID" value="AJG74228.1"/>
    <property type="molecule type" value="Genomic_DNA"/>
</dbReference>
<dbReference type="EMBL" id="VKQN01000001">
    <property type="protein sequence ID" value="MDR4174923.1"/>
    <property type="molecule type" value="Genomic_DNA"/>
</dbReference>
<dbReference type="InterPro" id="IPR016947">
    <property type="entry name" value="UCP030140"/>
</dbReference>
<dbReference type="PIRSF" id="PIRSF030140">
    <property type="entry name" value="UCP030140"/>
    <property type="match status" value="1"/>
</dbReference>
<dbReference type="EMBL" id="CP053979">
    <property type="protein sequence ID" value="QKH22796.1"/>
    <property type="molecule type" value="Genomic_DNA"/>
</dbReference>
<evidence type="ECO:0000313" key="4">
    <source>
        <dbReference type="Proteomes" id="UP000031876"/>
    </source>
</evidence>
<geneLocation type="plasmid" evidence="3 5">
    <name>unnamed3</name>
</geneLocation>
<reference evidence="3 5" key="3">
    <citation type="submission" date="2020-05" db="EMBL/GenBank/DDBJ databases">
        <title>FDA dAtabase for Regulatory Grade micrObial Sequences (FDA-ARGOS): Supporting development and validation of Infectious Disease Dx tests.</title>
        <authorList>
            <person name="Nelson B."/>
            <person name="Plummer A."/>
            <person name="Tallon L."/>
            <person name="Sadzewicz L."/>
            <person name="Zhao X."/>
            <person name="Vavikolanu K."/>
            <person name="Mehta A."/>
            <person name="Aluvathingal J."/>
            <person name="Nadendla S."/>
            <person name="Myers T."/>
            <person name="Yan Y."/>
            <person name="Sichtig H."/>
        </authorList>
    </citation>
    <scope>NUCLEOTIDE SEQUENCE [LARGE SCALE GENOMIC DNA]</scope>
    <source>
        <strain evidence="3 5">FDAARGOS_795</strain>
        <plasmid evidence="3 5">unnamed3</plasmid>
    </source>
</reference>
<keyword evidence="3" id="KW-0614">Plasmid</keyword>
<evidence type="ECO:0000313" key="1">
    <source>
        <dbReference type="EMBL" id="AJG74228.1"/>
    </source>
</evidence>
<organism evidence="3 5">
    <name type="scientific">Bacillus thuringiensis</name>
    <dbReference type="NCBI Taxonomy" id="1428"/>
    <lineage>
        <taxon>Bacteria</taxon>
        <taxon>Bacillati</taxon>
        <taxon>Bacillota</taxon>
        <taxon>Bacilli</taxon>
        <taxon>Bacillales</taxon>
        <taxon>Bacillaceae</taxon>
        <taxon>Bacillus</taxon>
        <taxon>Bacillus cereus group</taxon>
    </lineage>
</organism>
<dbReference type="Proteomes" id="UP001181533">
    <property type="component" value="Unassembled WGS sequence"/>
</dbReference>
<gene>
    <name evidence="1" type="ORF">BF38_5753</name>
    <name evidence="2" type="ORF">FO599_02090</name>
    <name evidence="3" type="ORF">FOC89_02090</name>
</gene>
<dbReference type="CDD" id="cd11527">
    <property type="entry name" value="NTP-PPase_dUTPase"/>
    <property type="match status" value="1"/>
</dbReference>
<dbReference type="KEGG" id="btw:BF38_5753"/>
<proteinExistence type="predicted"/>
<dbReference type="RefSeq" id="WP_000084747.1">
    <property type="nucleotide sequence ID" value="NZ_CP009334.1"/>
</dbReference>
<accession>A0A0B5NQ82</accession>
<dbReference type="Proteomes" id="UP000501107">
    <property type="component" value="Plasmid unnamed3"/>
</dbReference>
<evidence type="ECO:0000313" key="3">
    <source>
        <dbReference type="EMBL" id="QKH22796.1"/>
    </source>
</evidence>
<protein>
    <submittedName>
        <fullName evidence="3">dUTP diphosphatase</fullName>
    </submittedName>
    <submittedName>
        <fullName evidence="1">dUTPase family protein</fullName>
    </submittedName>
</protein>
<evidence type="ECO:0000313" key="2">
    <source>
        <dbReference type="EMBL" id="MDR4174923.1"/>
    </source>
</evidence>
<reference evidence="1 4" key="1">
    <citation type="journal article" date="2015" name="Genome Announc.">
        <title>Complete genome sequences for 35 biothreat assay-relevant bacillus species.</title>
        <authorList>
            <person name="Johnson S.L."/>
            <person name="Daligault H.E."/>
            <person name="Davenport K.W."/>
            <person name="Jaissle J."/>
            <person name="Frey K.G."/>
            <person name="Ladner J.T."/>
            <person name="Broomall S.M."/>
            <person name="Bishop-Lilly K.A."/>
            <person name="Bruce D.C."/>
            <person name="Gibbons H.S."/>
            <person name="Coyne S.R."/>
            <person name="Lo C.C."/>
            <person name="Meincke L."/>
            <person name="Munk A.C."/>
            <person name="Koroleva G.I."/>
            <person name="Rosenzweig C.N."/>
            <person name="Palacios G.F."/>
            <person name="Redden C.L."/>
            <person name="Minogue T.D."/>
            <person name="Chain P.S."/>
        </authorList>
    </citation>
    <scope>NUCLEOTIDE SEQUENCE [LARGE SCALE GENOMIC DNA]</scope>
    <source>
        <strain evidence="1 4">HD1011</strain>
        <plasmid evidence="1 4">2</plasmid>
    </source>
</reference>
<dbReference type="Gene3D" id="1.10.4010.10">
    <property type="entry name" value="Type II deoxyuridine triphosphatase"/>
    <property type="match status" value="1"/>
</dbReference>
<dbReference type="SUPFAM" id="SSF101386">
    <property type="entry name" value="all-alpha NTP pyrophosphatases"/>
    <property type="match status" value="1"/>
</dbReference>